<feature type="transmembrane region" description="Helical" evidence="11">
    <location>
        <begin position="17"/>
        <end position="34"/>
    </location>
</feature>
<evidence type="ECO:0000256" key="3">
    <source>
        <dbReference type="ARBA" id="ARBA00022516"/>
    </source>
</evidence>
<protein>
    <recommendedName>
        <fullName evidence="11">Elongation of very long chain fatty acids protein</fullName>
        <ecNumber evidence="11">2.3.1.199</ecNumber>
    </recommendedName>
    <alternativeName>
        <fullName evidence="11">Very-long-chain 3-oxoacyl-CoA synthase</fullName>
    </alternativeName>
</protein>
<keyword evidence="4 11" id="KW-0808">Transferase</keyword>
<keyword evidence="6 11" id="KW-0276">Fatty acid metabolism</keyword>
<comment type="catalytic activity">
    <reaction evidence="11">
        <text>a very-long-chain acyl-CoA + malonyl-CoA + H(+) = a very-long-chain 3-oxoacyl-CoA + CO2 + CoA</text>
        <dbReference type="Rhea" id="RHEA:32727"/>
        <dbReference type="ChEBI" id="CHEBI:15378"/>
        <dbReference type="ChEBI" id="CHEBI:16526"/>
        <dbReference type="ChEBI" id="CHEBI:57287"/>
        <dbReference type="ChEBI" id="CHEBI:57384"/>
        <dbReference type="ChEBI" id="CHEBI:90725"/>
        <dbReference type="ChEBI" id="CHEBI:90736"/>
        <dbReference type="EC" id="2.3.1.199"/>
    </reaction>
</comment>
<dbReference type="AlphaFoldDB" id="A0A0K0EUK2"/>
<feature type="transmembrane region" description="Helical" evidence="11">
    <location>
        <begin position="156"/>
        <end position="175"/>
    </location>
</feature>
<dbReference type="GO" id="GO:0034626">
    <property type="term" value="P:fatty acid elongation, polyunsaturated fatty acid"/>
    <property type="evidence" value="ECO:0007669"/>
    <property type="project" value="TreeGrafter"/>
</dbReference>
<dbReference type="GO" id="GO:0005789">
    <property type="term" value="C:endoplasmic reticulum membrane"/>
    <property type="evidence" value="ECO:0007669"/>
    <property type="project" value="TreeGrafter"/>
</dbReference>
<dbReference type="PANTHER" id="PTHR11157">
    <property type="entry name" value="FATTY ACID ACYL TRANSFERASE-RELATED"/>
    <property type="match status" value="1"/>
</dbReference>
<evidence type="ECO:0000256" key="8">
    <source>
        <dbReference type="ARBA" id="ARBA00023098"/>
    </source>
</evidence>
<evidence type="ECO:0000256" key="2">
    <source>
        <dbReference type="ARBA" id="ARBA00005194"/>
    </source>
</evidence>
<keyword evidence="9 11" id="KW-0472">Membrane</keyword>
<evidence type="ECO:0000256" key="4">
    <source>
        <dbReference type="ARBA" id="ARBA00022679"/>
    </source>
</evidence>
<proteinExistence type="inferred from homology"/>
<keyword evidence="7 11" id="KW-1133">Transmembrane helix</keyword>
<reference evidence="13" key="2">
    <citation type="submission" date="2015-08" db="UniProtKB">
        <authorList>
            <consortium name="WormBaseParasite"/>
        </authorList>
    </citation>
    <scope>IDENTIFICATION</scope>
</reference>
<comment type="subcellular location">
    <subcellularLocation>
        <location evidence="1">Membrane</location>
        <topology evidence="1">Multi-pass membrane protein</topology>
    </subcellularLocation>
</comment>
<keyword evidence="5 11" id="KW-0812">Transmembrane</keyword>
<evidence type="ECO:0000256" key="10">
    <source>
        <dbReference type="ARBA" id="ARBA00023160"/>
    </source>
</evidence>
<evidence type="ECO:0000313" key="13">
    <source>
        <dbReference type="WBParaSite" id="SVE_0019600.1"/>
    </source>
</evidence>
<dbReference type="Pfam" id="PF01151">
    <property type="entry name" value="ELO"/>
    <property type="match status" value="1"/>
</dbReference>
<dbReference type="GO" id="GO:0019367">
    <property type="term" value="P:fatty acid elongation, saturated fatty acid"/>
    <property type="evidence" value="ECO:0007669"/>
    <property type="project" value="TreeGrafter"/>
</dbReference>
<evidence type="ECO:0000256" key="7">
    <source>
        <dbReference type="ARBA" id="ARBA00022989"/>
    </source>
</evidence>
<reference evidence="12" key="1">
    <citation type="submission" date="2014-07" db="EMBL/GenBank/DDBJ databases">
        <authorList>
            <person name="Martin A.A"/>
            <person name="De Silva N."/>
        </authorList>
    </citation>
    <scope>NUCLEOTIDE SEQUENCE</scope>
</reference>
<dbReference type="STRING" id="75913.A0A0K0EUK2"/>
<dbReference type="GO" id="GO:0042761">
    <property type="term" value="P:very long-chain fatty acid biosynthetic process"/>
    <property type="evidence" value="ECO:0007669"/>
    <property type="project" value="TreeGrafter"/>
</dbReference>
<name>A0A0K0EUK2_STRVS</name>
<sequence length="241" mass="28208">MKAEGKYIIGTETFQKILIPWSVTLFLVYLVSISKFKEFLRNRGVNREAIKQIMLCYNAFNLIIHSFIVIFLLPDFLYHFFKGPYSIACNEGELYTNRHSRWSVGMFTLSKSWLLFDTFITISLSKELDYGSIIHHGLVLIQVGFTYKISGASARLPIMLNSLLGTLTYFYFIALHFDMKVNHLRRYIIMGQRWQFITGLLLIGMIKSWKNRGYDCDISYLALDFNLFIYITFLLLSFLKS</sequence>
<dbReference type="WBParaSite" id="SVE_0019600.1">
    <property type="protein sequence ID" value="SVE_0019600.1"/>
    <property type="gene ID" value="SVE_0019600"/>
</dbReference>
<keyword evidence="3 11" id="KW-0444">Lipid biosynthesis</keyword>
<feature type="transmembrane region" description="Helical" evidence="11">
    <location>
        <begin position="55"/>
        <end position="81"/>
    </location>
</feature>
<feature type="transmembrane region" description="Helical" evidence="11">
    <location>
        <begin position="187"/>
        <end position="206"/>
    </location>
</feature>
<keyword evidence="10 11" id="KW-0275">Fatty acid biosynthesis</keyword>
<feature type="transmembrane region" description="Helical" evidence="11">
    <location>
        <begin position="218"/>
        <end position="239"/>
    </location>
</feature>
<evidence type="ECO:0000313" key="12">
    <source>
        <dbReference type="Proteomes" id="UP000035680"/>
    </source>
</evidence>
<evidence type="ECO:0000256" key="9">
    <source>
        <dbReference type="ARBA" id="ARBA00023136"/>
    </source>
</evidence>
<evidence type="ECO:0000256" key="11">
    <source>
        <dbReference type="RuleBase" id="RU361115"/>
    </source>
</evidence>
<dbReference type="InterPro" id="IPR002076">
    <property type="entry name" value="ELO_fam"/>
</dbReference>
<comment type="pathway">
    <text evidence="2">Lipid metabolism; fatty acid biosynthesis.</text>
</comment>
<keyword evidence="12" id="KW-1185">Reference proteome</keyword>
<evidence type="ECO:0000256" key="6">
    <source>
        <dbReference type="ARBA" id="ARBA00022832"/>
    </source>
</evidence>
<comment type="similarity">
    <text evidence="11">Belongs to the ELO family.</text>
</comment>
<dbReference type="EC" id="2.3.1.199" evidence="11"/>
<dbReference type="GO" id="GO:0009922">
    <property type="term" value="F:fatty acid elongase activity"/>
    <property type="evidence" value="ECO:0007669"/>
    <property type="project" value="UniProtKB-EC"/>
</dbReference>
<dbReference type="UniPathway" id="UPA00094"/>
<dbReference type="GO" id="GO:0030148">
    <property type="term" value="P:sphingolipid biosynthetic process"/>
    <property type="evidence" value="ECO:0007669"/>
    <property type="project" value="TreeGrafter"/>
</dbReference>
<dbReference type="GO" id="GO:0034625">
    <property type="term" value="P:fatty acid elongation, monounsaturated fatty acid"/>
    <property type="evidence" value="ECO:0007669"/>
    <property type="project" value="TreeGrafter"/>
</dbReference>
<dbReference type="Proteomes" id="UP000035680">
    <property type="component" value="Unassembled WGS sequence"/>
</dbReference>
<accession>A0A0K0EUK2</accession>
<evidence type="ECO:0000256" key="5">
    <source>
        <dbReference type="ARBA" id="ARBA00022692"/>
    </source>
</evidence>
<evidence type="ECO:0000256" key="1">
    <source>
        <dbReference type="ARBA" id="ARBA00004141"/>
    </source>
</evidence>
<keyword evidence="8 11" id="KW-0443">Lipid metabolism</keyword>
<organism evidence="12 13">
    <name type="scientific">Strongyloides venezuelensis</name>
    <name type="common">Threadworm</name>
    <dbReference type="NCBI Taxonomy" id="75913"/>
    <lineage>
        <taxon>Eukaryota</taxon>
        <taxon>Metazoa</taxon>
        <taxon>Ecdysozoa</taxon>
        <taxon>Nematoda</taxon>
        <taxon>Chromadorea</taxon>
        <taxon>Rhabditida</taxon>
        <taxon>Tylenchina</taxon>
        <taxon>Panagrolaimomorpha</taxon>
        <taxon>Strongyloidoidea</taxon>
        <taxon>Strongyloididae</taxon>
        <taxon>Strongyloides</taxon>
    </lineage>
</organism>